<sequence length="269" mass="30335">MVRRKTLRSPRLARKERKRATKKVMFVAILVVLVLGGILYTFSRSTFRISSVEIVGEARIPRDLIEGMVEGGLSGTYFGVIPKSHALLYPKSAIRETLLDKFSELSSVSLSLRNLSTLRVGVHEREPKALFCAQAYGCFLMDETGFVFAEAPGEAELSYYRLEAAATSTPLRQSLIDPKRLMELLSFLKALEDLDLDPVRATLKERGEVDVALHLGFRLMVRESAYAQSLTNLELLLSEDDVLPRSGKRLDISYIDLRYGNKIYFKPVR</sequence>
<keyword evidence="1" id="KW-1133">Transmembrane helix</keyword>
<comment type="caution">
    <text evidence="2">The sequence shown here is derived from an EMBL/GenBank/DDBJ whole genome shotgun (WGS) entry which is preliminary data.</text>
</comment>
<gene>
    <name evidence="2" type="ORF">A2849_03245</name>
</gene>
<dbReference type="InterPro" id="IPR045335">
    <property type="entry name" value="FtsQ_C_sf"/>
</dbReference>
<protein>
    <recommendedName>
        <fullName evidence="4">POTRA domain-containing protein</fullName>
    </recommendedName>
</protein>
<name>A0A1G2M9T8_9BACT</name>
<feature type="transmembrane region" description="Helical" evidence="1">
    <location>
        <begin position="24"/>
        <end position="42"/>
    </location>
</feature>
<dbReference type="Proteomes" id="UP000178121">
    <property type="component" value="Unassembled WGS sequence"/>
</dbReference>
<proteinExistence type="predicted"/>
<accession>A0A1G2M9T8</accession>
<dbReference type="AlphaFoldDB" id="A0A1G2M9T8"/>
<keyword evidence="1" id="KW-0472">Membrane</keyword>
<reference evidence="2 3" key="1">
    <citation type="journal article" date="2016" name="Nat. Commun.">
        <title>Thousands of microbial genomes shed light on interconnected biogeochemical processes in an aquifer system.</title>
        <authorList>
            <person name="Anantharaman K."/>
            <person name="Brown C.T."/>
            <person name="Hug L.A."/>
            <person name="Sharon I."/>
            <person name="Castelle C.J."/>
            <person name="Probst A.J."/>
            <person name="Thomas B.C."/>
            <person name="Singh A."/>
            <person name="Wilkins M.J."/>
            <person name="Karaoz U."/>
            <person name="Brodie E.L."/>
            <person name="Williams K.H."/>
            <person name="Hubbard S.S."/>
            <person name="Banfield J.F."/>
        </authorList>
    </citation>
    <scope>NUCLEOTIDE SEQUENCE [LARGE SCALE GENOMIC DNA]</scope>
</reference>
<evidence type="ECO:0000313" key="2">
    <source>
        <dbReference type="EMBL" id="OHA20660.1"/>
    </source>
</evidence>
<keyword evidence="1" id="KW-0812">Transmembrane</keyword>
<evidence type="ECO:0000256" key="1">
    <source>
        <dbReference type="SAM" id="Phobius"/>
    </source>
</evidence>
<dbReference type="Gene3D" id="3.40.50.11690">
    <property type="entry name" value="Cell division protein FtsQ/DivIB"/>
    <property type="match status" value="1"/>
</dbReference>
<dbReference type="EMBL" id="MHRI01000025">
    <property type="protein sequence ID" value="OHA20660.1"/>
    <property type="molecule type" value="Genomic_DNA"/>
</dbReference>
<organism evidence="2 3">
    <name type="scientific">Candidatus Taylorbacteria bacterium RIFCSPHIGHO2_01_FULL_51_15</name>
    <dbReference type="NCBI Taxonomy" id="1802304"/>
    <lineage>
        <taxon>Bacteria</taxon>
        <taxon>Candidatus Tayloriibacteriota</taxon>
    </lineage>
</organism>
<evidence type="ECO:0008006" key="4">
    <source>
        <dbReference type="Google" id="ProtNLM"/>
    </source>
</evidence>
<evidence type="ECO:0000313" key="3">
    <source>
        <dbReference type="Proteomes" id="UP000178121"/>
    </source>
</evidence>